<dbReference type="InterPro" id="IPR001610">
    <property type="entry name" value="PAC"/>
</dbReference>
<feature type="transmembrane region" description="Helical" evidence="2">
    <location>
        <begin position="31"/>
        <end position="53"/>
    </location>
</feature>
<dbReference type="Pfam" id="PF00990">
    <property type="entry name" value="GGDEF"/>
    <property type="match status" value="1"/>
</dbReference>
<dbReference type="InterPro" id="IPR035919">
    <property type="entry name" value="EAL_sf"/>
</dbReference>
<dbReference type="InterPro" id="IPR029787">
    <property type="entry name" value="Nucleotide_cyclase"/>
</dbReference>
<feature type="domain" description="PAC" evidence="4">
    <location>
        <begin position="335"/>
        <end position="387"/>
    </location>
</feature>
<organism evidence="7 8">
    <name type="scientific">Candidatus Thiodiazotropha endolucinida</name>
    <dbReference type="NCBI Taxonomy" id="1655433"/>
    <lineage>
        <taxon>Bacteria</taxon>
        <taxon>Pseudomonadati</taxon>
        <taxon>Pseudomonadota</taxon>
        <taxon>Gammaproteobacteria</taxon>
        <taxon>Chromatiales</taxon>
        <taxon>Sedimenticolaceae</taxon>
        <taxon>Candidatus Thiodiazotropha</taxon>
    </lineage>
</organism>
<comment type="cofactor">
    <cofactor evidence="1">
        <name>Mg(2+)</name>
        <dbReference type="ChEBI" id="CHEBI:18420"/>
    </cofactor>
</comment>
<dbReference type="SMART" id="SM00052">
    <property type="entry name" value="EAL"/>
    <property type="match status" value="1"/>
</dbReference>
<feature type="transmembrane region" description="Helical" evidence="2">
    <location>
        <begin position="65"/>
        <end position="84"/>
    </location>
</feature>
<dbReference type="NCBIfam" id="TIGR00254">
    <property type="entry name" value="GGDEF"/>
    <property type="match status" value="1"/>
</dbReference>
<dbReference type="InterPro" id="IPR000160">
    <property type="entry name" value="GGDEF_dom"/>
</dbReference>
<dbReference type="Gene3D" id="3.20.20.450">
    <property type="entry name" value="EAL domain"/>
    <property type="match status" value="1"/>
</dbReference>
<accession>A0A7Z1AEU8</accession>
<comment type="caution">
    <text evidence="7">The sequence shown here is derived from an EMBL/GenBank/DDBJ whole genome shotgun (WGS) entry which is preliminary data.</text>
</comment>
<feature type="domain" description="PAS" evidence="3">
    <location>
        <begin position="259"/>
        <end position="331"/>
    </location>
</feature>
<keyword evidence="2" id="KW-1133">Transmembrane helix</keyword>
<dbReference type="FunFam" id="3.30.70.270:FF:000001">
    <property type="entry name" value="Diguanylate cyclase domain protein"/>
    <property type="match status" value="1"/>
</dbReference>
<dbReference type="AlphaFoldDB" id="A0A7Z1AEU8"/>
<feature type="transmembrane region" description="Helical" evidence="2">
    <location>
        <begin position="126"/>
        <end position="145"/>
    </location>
</feature>
<dbReference type="PROSITE" id="PS50113">
    <property type="entry name" value="PAC"/>
    <property type="match status" value="1"/>
</dbReference>
<dbReference type="PROSITE" id="PS50883">
    <property type="entry name" value="EAL"/>
    <property type="match status" value="1"/>
</dbReference>
<dbReference type="InterPro" id="IPR013655">
    <property type="entry name" value="PAS_fold_3"/>
</dbReference>
<evidence type="ECO:0000313" key="8">
    <source>
        <dbReference type="Proteomes" id="UP000094769"/>
    </source>
</evidence>
<dbReference type="Gene3D" id="3.30.450.20">
    <property type="entry name" value="PAS domain"/>
    <property type="match status" value="1"/>
</dbReference>
<dbReference type="Pfam" id="PF00563">
    <property type="entry name" value="EAL"/>
    <property type="match status" value="1"/>
</dbReference>
<name>A0A7Z1AEU8_9GAMM</name>
<dbReference type="Pfam" id="PF08447">
    <property type="entry name" value="PAS_3"/>
    <property type="match status" value="1"/>
</dbReference>
<gene>
    <name evidence="7" type="primary">cph2_11</name>
    <name evidence="7" type="ORF">CODIS_29310</name>
</gene>
<dbReference type="InterPro" id="IPR043128">
    <property type="entry name" value="Rev_trsase/Diguanyl_cyclase"/>
</dbReference>
<feature type="transmembrane region" description="Helical" evidence="2">
    <location>
        <begin position="96"/>
        <end position="120"/>
    </location>
</feature>
<proteinExistence type="predicted"/>
<dbReference type="PROSITE" id="PS50887">
    <property type="entry name" value="GGDEF"/>
    <property type="match status" value="1"/>
</dbReference>
<dbReference type="SMART" id="SM00091">
    <property type="entry name" value="PAS"/>
    <property type="match status" value="1"/>
</dbReference>
<dbReference type="SUPFAM" id="SSF55073">
    <property type="entry name" value="Nucleotide cyclase"/>
    <property type="match status" value="1"/>
</dbReference>
<evidence type="ECO:0000259" key="4">
    <source>
        <dbReference type="PROSITE" id="PS50113"/>
    </source>
</evidence>
<dbReference type="PROSITE" id="PS50112">
    <property type="entry name" value="PAS"/>
    <property type="match status" value="1"/>
</dbReference>
<protein>
    <submittedName>
        <fullName evidence="7">Phytochrome-like protein cph2</fullName>
    </submittedName>
</protein>
<keyword evidence="8" id="KW-1185">Reference proteome</keyword>
<feature type="domain" description="EAL" evidence="5">
    <location>
        <begin position="561"/>
        <end position="815"/>
    </location>
</feature>
<dbReference type="PANTHER" id="PTHR44757">
    <property type="entry name" value="DIGUANYLATE CYCLASE DGCP"/>
    <property type="match status" value="1"/>
</dbReference>
<evidence type="ECO:0000259" key="3">
    <source>
        <dbReference type="PROSITE" id="PS50112"/>
    </source>
</evidence>
<evidence type="ECO:0000259" key="6">
    <source>
        <dbReference type="PROSITE" id="PS50887"/>
    </source>
</evidence>
<dbReference type="SUPFAM" id="SSF55785">
    <property type="entry name" value="PYP-like sensor domain (PAS domain)"/>
    <property type="match status" value="1"/>
</dbReference>
<evidence type="ECO:0000259" key="5">
    <source>
        <dbReference type="PROSITE" id="PS50883"/>
    </source>
</evidence>
<dbReference type="SMART" id="SM00086">
    <property type="entry name" value="PAC"/>
    <property type="match status" value="1"/>
</dbReference>
<dbReference type="InterPro" id="IPR001633">
    <property type="entry name" value="EAL_dom"/>
</dbReference>
<dbReference type="GO" id="GO:0003824">
    <property type="term" value="F:catalytic activity"/>
    <property type="evidence" value="ECO:0007669"/>
    <property type="project" value="UniProtKB-ARBA"/>
</dbReference>
<dbReference type="SUPFAM" id="SSF141868">
    <property type="entry name" value="EAL domain-like"/>
    <property type="match status" value="1"/>
</dbReference>
<dbReference type="CDD" id="cd00130">
    <property type="entry name" value="PAS"/>
    <property type="match status" value="1"/>
</dbReference>
<keyword evidence="2" id="KW-0812">Transmembrane</keyword>
<dbReference type="InterPro" id="IPR000700">
    <property type="entry name" value="PAS-assoc_C"/>
</dbReference>
<dbReference type="Gene3D" id="3.30.70.270">
    <property type="match status" value="1"/>
</dbReference>
<evidence type="ECO:0000256" key="1">
    <source>
        <dbReference type="ARBA" id="ARBA00001946"/>
    </source>
</evidence>
<feature type="domain" description="GGDEF" evidence="6">
    <location>
        <begin position="419"/>
        <end position="552"/>
    </location>
</feature>
<reference evidence="7 8" key="1">
    <citation type="submission" date="2016-06" db="EMBL/GenBank/DDBJ databases">
        <title>Genome sequence of endosymbiont of Candidatus Endolucinida thiodiazotropha.</title>
        <authorList>
            <person name="Poehlein A."/>
            <person name="Koenig S."/>
            <person name="Heiden S.E."/>
            <person name="Thuermer A."/>
            <person name="Voget S."/>
            <person name="Daniel R."/>
            <person name="Markert S."/>
            <person name="Gros O."/>
            <person name="Schweder T."/>
        </authorList>
    </citation>
    <scope>NUCLEOTIDE SEQUENCE [LARGE SCALE GENOMIC DNA]</scope>
    <source>
        <strain evidence="7 8">COS</strain>
    </source>
</reference>
<dbReference type="PANTHER" id="PTHR44757:SF2">
    <property type="entry name" value="BIOFILM ARCHITECTURE MAINTENANCE PROTEIN MBAA"/>
    <property type="match status" value="1"/>
</dbReference>
<dbReference type="InterPro" id="IPR035965">
    <property type="entry name" value="PAS-like_dom_sf"/>
</dbReference>
<evidence type="ECO:0000313" key="7">
    <source>
        <dbReference type="EMBL" id="ODJ86788.1"/>
    </source>
</evidence>
<dbReference type="SMART" id="SM00267">
    <property type="entry name" value="GGDEF"/>
    <property type="match status" value="1"/>
</dbReference>
<dbReference type="InterPro" id="IPR000014">
    <property type="entry name" value="PAS"/>
</dbReference>
<dbReference type="InterPro" id="IPR052155">
    <property type="entry name" value="Biofilm_reg_signaling"/>
</dbReference>
<dbReference type="CDD" id="cd01949">
    <property type="entry name" value="GGDEF"/>
    <property type="match status" value="1"/>
</dbReference>
<keyword evidence="2" id="KW-0472">Membrane</keyword>
<dbReference type="EMBL" id="MARB01000017">
    <property type="protein sequence ID" value="ODJ86788.1"/>
    <property type="molecule type" value="Genomic_DNA"/>
</dbReference>
<dbReference type="Proteomes" id="UP000094769">
    <property type="component" value="Unassembled WGS sequence"/>
</dbReference>
<dbReference type="CDD" id="cd01948">
    <property type="entry name" value="EAL"/>
    <property type="match status" value="1"/>
</dbReference>
<evidence type="ECO:0000256" key="2">
    <source>
        <dbReference type="SAM" id="Phobius"/>
    </source>
</evidence>
<sequence>MTILAKRTMSNNESGQQVTVKALIAEEQTRLLYQQAPISNVTVYSVALLFYFILKSHIDSGIVELWVLALFATATFRLVLWLMRKNNPQKWTTKQWLRAYLIGCLLVGTAWSLIVPYIILANNLTIAIGLSMLLFGIVASAVVILSVYLPAFVVYVYPQLLTLIVTLFTYGDAGHNALAIATLVYLVMTTLFTRNVNRNLLENISLQVQNSQLIQDLGEEVKNRENVIKKRTLELQDKNNALSKEISVRRLTETALRKSEERFELAMRGANDGVYDWNLQSNEIYYSPRWKRMLGYEDHELPNEFSTWESLIDDKDRERSWEMLTDYINGRRDNFHIEFKMQHKDGHWVDILSRAFLVRDAQGNAIRTVGTHVDISEKKRQEAHILRQAHYDGLTGLPNRFLAMDRLAQLLKEASRDVSKVAILFLDLDGFKRVNDTLGHETGDRLLVQAAERLQSVVREGDSVCRLGGDEFVVLLRNLGELTDARTVASSLISQFRHPFSLDERELVVTTSIGIAVYPSDGITPTELLRNADTAMYHSKEQGRNTFNFFTTEMNLNVSRMLEVEEQLHGAQERHEFSVVYQPVVELQSNRVVAAEALLRWNNPVLGTVSPDEFIPIAEQTGVILGIGRYVLQQAVENALRWREMLDHEFKIAINLSPRQFRDTTLVDYIKDLLECNGLKENALVLEVTEGVLMSGQQDIEHALSRLHNAGIRLAMDDFGTGYSSLNYLRKYPFDVLKVDRSFVNDLTVDPADCELVNASILMAHGLGLEVVAEGVETENQLSQLRDMQCEYAQGYLFSRPINVDAFTDLLQYHSKAESSV</sequence>
<dbReference type="NCBIfam" id="TIGR00229">
    <property type="entry name" value="sensory_box"/>
    <property type="match status" value="1"/>
</dbReference>